<organism evidence="2 3">
    <name type="scientific">Ramlibacter pinisoli</name>
    <dbReference type="NCBI Taxonomy" id="2682844"/>
    <lineage>
        <taxon>Bacteria</taxon>
        <taxon>Pseudomonadati</taxon>
        <taxon>Pseudomonadota</taxon>
        <taxon>Betaproteobacteria</taxon>
        <taxon>Burkholderiales</taxon>
        <taxon>Comamonadaceae</taxon>
        <taxon>Ramlibacter</taxon>
    </lineage>
</organism>
<dbReference type="InterPro" id="IPR042100">
    <property type="entry name" value="Bug_dom1"/>
</dbReference>
<dbReference type="PANTHER" id="PTHR42928">
    <property type="entry name" value="TRICARBOXYLATE-BINDING PROTEIN"/>
    <property type="match status" value="1"/>
</dbReference>
<keyword evidence="3" id="KW-1185">Reference proteome</keyword>
<dbReference type="PIRSF" id="PIRSF017082">
    <property type="entry name" value="YflP"/>
    <property type="match status" value="1"/>
</dbReference>
<evidence type="ECO:0000313" key="2">
    <source>
        <dbReference type="EMBL" id="MVQ31625.1"/>
    </source>
</evidence>
<dbReference type="PANTHER" id="PTHR42928:SF5">
    <property type="entry name" value="BLR1237 PROTEIN"/>
    <property type="match status" value="1"/>
</dbReference>
<dbReference type="Gene3D" id="3.40.190.150">
    <property type="entry name" value="Bordetella uptake gene, domain 1"/>
    <property type="match status" value="1"/>
</dbReference>
<evidence type="ECO:0000256" key="1">
    <source>
        <dbReference type="ARBA" id="ARBA00006987"/>
    </source>
</evidence>
<dbReference type="CDD" id="cd13578">
    <property type="entry name" value="PBP2_Bug27"/>
    <property type="match status" value="1"/>
</dbReference>
<dbReference type="EMBL" id="WSEL01000009">
    <property type="protein sequence ID" value="MVQ31625.1"/>
    <property type="molecule type" value="Genomic_DNA"/>
</dbReference>
<protein>
    <submittedName>
        <fullName evidence="2">Tripartite tricarboxylate transporter substrate binding protein</fullName>
    </submittedName>
</protein>
<dbReference type="SUPFAM" id="SSF53850">
    <property type="entry name" value="Periplasmic binding protein-like II"/>
    <property type="match status" value="1"/>
</dbReference>
<dbReference type="Gene3D" id="3.40.190.10">
    <property type="entry name" value="Periplasmic binding protein-like II"/>
    <property type="match status" value="1"/>
</dbReference>
<name>A0A6N8IYF9_9BURK</name>
<comment type="similarity">
    <text evidence="1">Belongs to the UPF0065 (bug) family.</text>
</comment>
<reference evidence="2 3" key="1">
    <citation type="submission" date="2019-12" db="EMBL/GenBank/DDBJ databases">
        <authorList>
            <person name="Huq M.A."/>
        </authorList>
    </citation>
    <scope>NUCLEOTIDE SEQUENCE [LARGE SCALE GENOMIC DNA]</scope>
    <source>
        <strain evidence="2 3">MAH-25</strain>
    </source>
</reference>
<dbReference type="InterPro" id="IPR005064">
    <property type="entry name" value="BUG"/>
</dbReference>
<sequence>MREKRRHRAPQQETLVNSIRRVLAALAIGATCAGGTALASDAWPAKPIRIVVPTAAGGTVDIVTRLVAKGLAEDLRQPVIVDNKPSASGLIASREVAHAQPDGYTLLAVANTFVSAPAFVPQAGYDPIKDFEPVTQLCQIPMVLVVNPTVPERSVQALIERAKAHPGEVSFASSGTGSTGYIAAELFSRRAGIKMLSVSYKGNSQALVDVVGGQVMTMFDQVSTSWKYVRGKQLHALAVTTPTRSPLLPEVPTVAESGLPGYEDVTFNAILAPAGTPAPIVSRLHAAIAKVLARPALREQLSAQGIEVKSSETPQAFGEYLRSAASKYRGIAQAQ</sequence>
<comment type="caution">
    <text evidence="2">The sequence shown here is derived from an EMBL/GenBank/DDBJ whole genome shotgun (WGS) entry which is preliminary data.</text>
</comment>
<dbReference type="Pfam" id="PF03401">
    <property type="entry name" value="TctC"/>
    <property type="match status" value="1"/>
</dbReference>
<evidence type="ECO:0000313" key="3">
    <source>
        <dbReference type="Proteomes" id="UP000469385"/>
    </source>
</evidence>
<proteinExistence type="inferred from homology"/>
<accession>A0A6N8IYF9</accession>
<dbReference type="AlphaFoldDB" id="A0A6N8IYF9"/>
<gene>
    <name evidence="2" type="ORF">GON04_19360</name>
</gene>
<dbReference type="Proteomes" id="UP000469385">
    <property type="component" value="Unassembled WGS sequence"/>
</dbReference>